<organism evidence="2 3">
    <name type="scientific">candidate division TA06 bacterium</name>
    <dbReference type="NCBI Taxonomy" id="2250710"/>
    <lineage>
        <taxon>Bacteria</taxon>
        <taxon>Bacteria division TA06</taxon>
    </lineage>
</organism>
<accession>A0A933MJG9</accession>
<dbReference type="Proteomes" id="UP000736328">
    <property type="component" value="Unassembled WGS sequence"/>
</dbReference>
<proteinExistence type="predicted"/>
<dbReference type="Pfam" id="PF13860">
    <property type="entry name" value="FlgD_ig"/>
    <property type="match status" value="1"/>
</dbReference>
<dbReference type="NCBIfam" id="TIGR04183">
    <property type="entry name" value="Por_Secre_tail"/>
    <property type="match status" value="1"/>
</dbReference>
<dbReference type="InterPro" id="IPR026444">
    <property type="entry name" value="Secre_tail"/>
</dbReference>
<dbReference type="Gene3D" id="2.60.40.4070">
    <property type="match status" value="1"/>
</dbReference>
<evidence type="ECO:0000259" key="1">
    <source>
        <dbReference type="Pfam" id="PF13860"/>
    </source>
</evidence>
<evidence type="ECO:0000313" key="3">
    <source>
        <dbReference type="Proteomes" id="UP000736328"/>
    </source>
</evidence>
<dbReference type="AlphaFoldDB" id="A0A933MJG9"/>
<comment type="caution">
    <text evidence="2">The sequence shown here is derived from an EMBL/GenBank/DDBJ whole genome shotgun (WGS) entry which is preliminary data.</text>
</comment>
<dbReference type="InterPro" id="IPR025965">
    <property type="entry name" value="FlgD/Vpr_Ig-like"/>
</dbReference>
<feature type="domain" description="FlgD/Vpr Ig-like" evidence="1">
    <location>
        <begin position="239"/>
        <end position="294"/>
    </location>
</feature>
<gene>
    <name evidence="2" type="ORF">HY768_05500</name>
</gene>
<name>A0A933MJG9_UNCT6</name>
<reference evidence="2" key="1">
    <citation type="submission" date="2020-07" db="EMBL/GenBank/DDBJ databases">
        <title>Huge and variable diversity of episymbiotic CPR bacteria and DPANN archaea in groundwater ecosystems.</title>
        <authorList>
            <person name="He C.Y."/>
            <person name="Keren R."/>
            <person name="Whittaker M."/>
            <person name="Farag I.F."/>
            <person name="Doudna J."/>
            <person name="Cate J.H.D."/>
            <person name="Banfield J.F."/>
        </authorList>
    </citation>
    <scope>NUCLEOTIDE SEQUENCE</scope>
    <source>
        <strain evidence="2">NC_groundwater_1520_Pr4_B-0.1um_53_5</strain>
    </source>
</reference>
<dbReference type="EMBL" id="JACQXR010000069">
    <property type="protein sequence ID" value="MBI4726664.1"/>
    <property type="molecule type" value="Genomic_DNA"/>
</dbReference>
<protein>
    <submittedName>
        <fullName evidence="2">T9SS type A sorting domain-containing protein</fullName>
    </submittedName>
</protein>
<sequence length="307" mass="34183">MEDLIYFAWEIKNTGTDTLYNVYLAPTADCDIGNESDTSANDVCYYDTTTNMAYQYQIDSTEVGWTIPPGCVGINILQGPVATKDYTLPDGRQIFTGDTLGLTHFKVFSIAIDPPTNMEQYKEMAGYDYTTGLYVPFDPKPSPGDCCFIASTGPVDLAPGASVRLAVCLICAGYNYAYLNIDDTLAIDSLRLKARYAKIYYDQLDIFGSPGENAITSFVLCQNAPNPFSQFTIIKYQISKSQMVNLKVYNIAGQAVSVLVNEVRKAGSYEVRWDGMDEERRKVSNGIYIYQLKTGDKNMIKKMTLIK</sequence>
<evidence type="ECO:0000313" key="2">
    <source>
        <dbReference type="EMBL" id="MBI4726664.1"/>
    </source>
</evidence>